<reference evidence="1" key="1">
    <citation type="submission" date="2015-07" db="EMBL/GenBank/DDBJ databases">
        <title>MeaNS - Measles Nucleotide Surveillance Program.</title>
        <authorList>
            <person name="Tran T."/>
            <person name="Druce J."/>
        </authorList>
    </citation>
    <scope>NUCLEOTIDE SEQUENCE</scope>
    <source>
        <strain evidence="1">UCB-OBI-ISO-001</strain>
        <tissue evidence="1">Gonad</tissue>
    </source>
</reference>
<accession>A0A0L8H594</accession>
<proteinExistence type="predicted"/>
<evidence type="ECO:0000313" key="1">
    <source>
        <dbReference type="EMBL" id="KOF84372.1"/>
    </source>
</evidence>
<gene>
    <name evidence="1" type="ORF">OCBIM_22022173mg</name>
</gene>
<name>A0A0L8H594_OCTBM</name>
<sequence length="55" mass="6056">MIMMMYILNSKPRGKNMGSVFVEQSWLNIAISTIGSMSSHLTEFPVGEFVGACDV</sequence>
<protein>
    <submittedName>
        <fullName evidence="1">Uncharacterized protein</fullName>
    </submittedName>
</protein>
<dbReference type="EMBL" id="KQ419180">
    <property type="protein sequence ID" value="KOF84372.1"/>
    <property type="molecule type" value="Genomic_DNA"/>
</dbReference>
<organism evidence="1">
    <name type="scientific">Octopus bimaculoides</name>
    <name type="common">California two-spotted octopus</name>
    <dbReference type="NCBI Taxonomy" id="37653"/>
    <lineage>
        <taxon>Eukaryota</taxon>
        <taxon>Metazoa</taxon>
        <taxon>Spiralia</taxon>
        <taxon>Lophotrochozoa</taxon>
        <taxon>Mollusca</taxon>
        <taxon>Cephalopoda</taxon>
        <taxon>Coleoidea</taxon>
        <taxon>Octopodiformes</taxon>
        <taxon>Octopoda</taxon>
        <taxon>Incirrata</taxon>
        <taxon>Octopodidae</taxon>
        <taxon>Octopus</taxon>
    </lineage>
</organism>
<dbReference type="AlphaFoldDB" id="A0A0L8H594"/>